<dbReference type="AlphaFoldDB" id="A0A0A8YMI4"/>
<proteinExistence type="predicted"/>
<dbReference type="EMBL" id="GBRH01271615">
    <property type="protein sequence ID" value="JAD26280.1"/>
    <property type="molecule type" value="Transcribed_RNA"/>
</dbReference>
<reference evidence="1" key="1">
    <citation type="submission" date="2014-09" db="EMBL/GenBank/DDBJ databases">
        <authorList>
            <person name="Magalhaes I.L.F."/>
            <person name="Oliveira U."/>
            <person name="Santos F.R."/>
            <person name="Vidigal T.H.D.A."/>
            <person name="Brescovit A.D."/>
            <person name="Santos A.J."/>
        </authorList>
    </citation>
    <scope>NUCLEOTIDE SEQUENCE</scope>
    <source>
        <tissue evidence="1">Shoot tissue taken approximately 20 cm above the soil surface</tissue>
    </source>
</reference>
<sequence length="47" mass="5168">MHKHSYRCNMSGTCCKAQCCICILDKDNPEIMRTADCGGIADGACLW</sequence>
<protein>
    <submittedName>
        <fullName evidence="1">Uncharacterized protein</fullName>
    </submittedName>
</protein>
<evidence type="ECO:0000313" key="1">
    <source>
        <dbReference type="EMBL" id="JAD26280.1"/>
    </source>
</evidence>
<accession>A0A0A8YMI4</accession>
<reference evidence="1" key="2">
    <citation type="journal article" date="2015" name="Data Brief">
        <title>Shoot transcriptome of the giant reed, Arundo donax.</title>
        <authorList>
            <person name="Barrero R.A."/>
            <person name="Guerrero F.D."/>
            <person name="Moolhuijzen P."/>
            <person name="Goolsby J.A."/>
            <person name="Tidwell J."/>
            <person name="Bellgard S.E."/>
            <person name="Bellgard M.I."/>
        </authorList>
    </citation>
    <scope>NUCLEOTIDE SEQUENCE</scope>
    <source>
        <tissue evidence="1">Shoot tissue taken approximately 20 cm above the soil surface</tissue>
    </source>
</reference>
<name>A0A0A8YMI4_ARUDO</name>
<organism evidence="1">
    <name type="scientific">Arundo donax</name>
    <name type="common">Giant reed</name>
    <name type="synonym">Donax arundinaceus</name>
    <dbReference type="NCBI Taxonomy" id="35708"/>
    <lineage>
        <taxon>Eukaryota</taxon>
        <taxon>Viridiplantae</taxon>
        <taxon>Streptophyta</taxon>
        <taxon>Embryophyta</taxon>
        <taxon>Tracheophyta</taxon>
        <taxon>Spermatophyta</taxon>
        <taxon>Magnoliopsida</taxon>
        <taxon>Liliopsida</taxon>
        <taxon>Poales</taxon>
        <taxon>Poaceae</taxon>
        <taxon>PACMAD clade</taxon>
        <taxon>Arundinoideae</taxon>
        <taxon>Arundineae</taxon>
        <taxon>Arundo</taxon>
    </lineage>
</organism>